<proteinExistence type="predicted"/>
<evidence type="ECO:0000313" key="7">
    <source>
        <dbReference type="EMBL" id="PRQ09733.1"/>
    </source>
</evidence>
<evidence type="ECO:0000256" key="4">
    <source>
        <dbReference type="ARBA" id="ARBA00023136"/>
    </source>
</evidence>
<dbReference type="PROSITE" id="PS51751">
    <property type="entry name" value="EXPERA"/>
    <property type="match status" value="1"/>
</dbReference>
<dbReference type="Proteomes" id="UP000238823">
    <property type="component" value="Unassembled WGS sequence"/>
</dbReference>
<keyword evidence="4 5" id="KW-0472">Membrane</keyword>
<evidence type="ECO:0000256" key="5">
    <source>
        <dbReference type="SAM" id="Phobius"/>
    </source>
</evidence>
<protein>
    <submittedName>
        <fullName evidence="7">Emopamil binding protein</fullName>
    </submittedName>
</protein>
<reference evidence="7 8" key="1">
    <citation type="submission" date="2018-03" db="EMBL/GenBank/DDBJ databases">
        <title>Draft Genome Sequences of the Obligatory Marine Myxobacteria Enhygromyxa salina SWB007.</title>
        <authorList>
            <person name="Poehlein A."/>
            <person name="Moghaddam J.A."/>
            <person name="Harms H."/>
            <person name="Alanjari M."/>
            <person name="Koenig G.M."/>
            <person name="Daniel R."/>
            <person name="Schaeberle T.F."/>
        </authorList>
    </citation>
    <scope>NUCLEOTIDE SEQUENCE [LARGE SCALE GENOMIC DNA]</scope>
    <source>
        <strain evidence="7 8">SWB007</strain>
    </source>
</reference>
<dbReference type="RefSeq" id="WP_181232991.1">
    <property type="nucleotide sequence ID" value="NZ_PVNL01000013.1"/>
</dbReference>
<evidence type="ECO:0000256" key="2">
    <source>
        <dbReference type="ARBA" id="ARBA00022692"/>
    </source>
</evidence>
<comment type="caution">
    <text evidence="7">The sequence shown here is derived from an EMBL/GenBank/DDBJ whole genome shotgun (WGS) entry which is preliminary data.</text>
</comment>
<evidence type="ECO:0000259" key="6">
    <source>
        <dbReference type="PROSITE" id="PS51751"/>
    </source>
</evidence>
<dbReference type="InterPro" id="IPR033118">
    <property type="entry name" value="EXPERA"/>
</dbReference>
<dbReference type="GO" id="GO:0016020">
    <property type="term" value="C:membrane"/>
    <property type="evidence" value="ECO:0007669"/>
    <property type="project" value="UniProtKB-SubCell"/>
</dbReference>
<evidence type="ECO:0000256" key="3">
    <source>
        <dbReference type="ARBA" id="ARBA00022989"/>
    </source>
</evidence>
<feature type="transmembrane region" description="Helical" evidence="5">
    <location>
        <begin position="103"/>
        <end position="120"/>
    </location>
</feature>
<gene>
    <name evidence="7" type="ORF">ENSA7_04880</name>
</gene>
<accession>A0A2S9YXB1</accession>
<feature type="transmembrane region" description="Helical" evidence="5">
    <location>
        <begin position="16"/>
        <end position="38"/>
    </location>
</feature>
<dbReference type="Pfam" id="PF05241">
    <property type="entry name" value="EBP"/>
    <property type="match status" value="1"/>
</dbReference>
<evidence type="ECO:0000256" key="1">
    <source>
        <dbReference type="ARBA" id="ARBA00004141"/>
    </source>
</evidence>
<feature type="domain" description="EXPERA" evidence="6">
    <location>
        <begin position="14"/>
        <end position="149"/>
    </location>
</feature>
<dbReference type="AlphaFoldDB" id="A0A2S9YXB1"/>
<feature type="transmembrane region" description="Helical" evidence="5">
    <location>
        <begin position="132"/>
        <end position="152"/>
    </location>
</feature>
<name>A0A2S9YXB1_9BACT</name>
<dbReference type="EMBL" id="PVNL01000013">
    <property type="protein sequence ID" value="PRQ09733.1"/>
    <property type="molecule type" value="Genomic_DNA"/>
</dbReference>
<organism evidence="7 8">
    <name type="scientific">Enhygromyxa salina</name>
    <dbReference type="NCBI Taxonomy" id="215803"/>
    <lineage>
        <taxon>Bacteria</taxon>
        <taxon>Pseudomonadati</taxon>
        <taxon>Myxococcota</taxon>
        <taxon>Polyangia</taxon>
        <taxon>Nannocystales</taxon>
        <taxon>Nannocystaceae</taxon>
        <taxon>Enhygromyxa</taxon>
    </lineage>
</organism>
<keyword evidence="3 5" id="KW-1133">Transmembrane helix</keyword>
<comment type="subcellular location">
    <subcellularLocation>
        <location evidence="1">Membrane</location>
        <topology evidence="1">Multi-pass membrane protein</topology>
    </subcellularLocation>
</comment>
<evidence type="ECO:0000313" key="8">
    <source>
        <dbReference type="Proteomes" id="UP000238823"/>
    </source>
</evidence>
<sequence>MQARAVLPLSQRRLDLVLVAWFSVFAFTSLVMEMYIVFDVDLRAATDPFGRAWRFYAQWDPLFLDTPLWLRIMCGIDGFVFGPFYLVLIWAFVRGHAWIRIPALLYVSAIVYSTLVYFGYEFAAERERANLAMVVLINVPYTIVPLLLGWRVRARDPFGGRAVLG</sequence>
<keyword evidence="2 5" id="KW-0812">Transmembrane</keyword>
<feature type="transmembrane region" description="Helical" evidence="5">
    <location>
        <begin position="68"/>
        <end position="91"/>
    </location>
</feature>